<protein>
    <submittedName>
        <fullName evidence="7">RING-type domain-containing protein</fullName>
    </submittedName>
</protein>
<reference evidence="7" key="1">
    <citation type="submission" date="2016-06" db="UniProtKB">
        <authorList>
            <consortium name="WormBaseParasite"/>
        </authorList>
    </citation>
    <scope>IDENTIFICATION</scope>
</reference>
<dbReference type="PROSITE" id="PS50089">
    <property type="entry name" value="ZF_RING_2"/>
    <property type="match status" value="1"/>
</dbReference>
<dbReference type="InterPro" id="IPR013083">
    <property type="entry name" value="Znf_RING/FYVE/PHD"/>
</dbReference>
<accession>A0A183I906</accession>
<keyword evidence="2" id="KW-0862">Zinc</keyword>
<dbReference type="GO" id="GO:0008270">
    <property type="term" value="F:zinc ion binding"/>
    <property type="evidence" value="ECO:0007669"/>
    <property type="project" value="UniProtKB-KW"/>
</dbReference>
<dbReference type="PANTHER" id="PTHR23285">
    <property type="entry name" value="RING FINGER AND KH DOMAIN CONTAINING PROTEIN 1"/>
    <property type="match status" value="1"/>
</dbReference>
<evidence type="ECO:0000256" key="2">
    <source>
        <dbReference type="ARBA" id="ARBA00022833"/>
    </source>
</evidence>
<dbReference type="Proteomes" id="UP000270296">
    <property type="component" value="Unassembled WGS sequence"/>
</dbReference>
<dbReference type="Gene3D" id="3.30.40.10">
    <property type="entry name" value="Zinc/RING finger domain, C3HC4 (zinc finger)"/>
    <property type="match status" value="1"/>
</dbReference>
<dbReference type="WBParaSite" id="SBAD_0000011001-mRNA-1">
    <property type="protein sequence ID" value="SBAD_0000011001-mRNA-1"/>
    <property type="gene ID" value="SBAD_0000011001"/>
</dbReference>
<evidence type="ECO:0000313" key="7">
    <source>
        <dbReference type="WBParaSite" id="SBAD_0000011001-mRNA-1"/>
    </source>
</evidence>
<dbReference type="EMBL" id="UZAM01000152">
    <property type="protein sequence ID" value="VDO79572.1"/>
    <property type="molecule type" value="Genomic_DNA"/>
</dbReference>
<gene>
    <name evidence="5" type="ORF">SBAD_LOCUS100</name>
</gene>
<evidence type="ECO:0000259" key="4">
    <source>
        <dbReference type="PROSITE" id="PS50089"/>
    </source>
</evidence>
<dbReference type="SMART" id="SM00184">
    <property type="entry name" value="RING"/>
    <property type="match status" value="1"/>
</dbReference>
<keyword evidence="1 3" id="KW-0863">Zinc-finger</keyword>
<evidence type="ECO:0000313" key="6">
    <source>
        <dbReference type="Proteomes" id="UP000270296"/>
    </source>
</evidence>
<evidence type="ECO:0000256" key="3">
    <source>
        <dbReference type="PROSITE-ProRule" id="PRU00175"/>
    </source>
</evidence>
<dbReference type="OrthoDB" id="6078042at2759"/>
<keyword evidence="1 3" id="KW-0479">Metal-binding</keyword>
<dbReference type="PANTHER" id="PTHR23285:SF7">
    <property type="entry name" value="LD09246P1"/>
    <property type="match status" value="1"/>
</dbReference>
<dbReference type="GO" id="GO:0003723">
    <property type="term" value="F:RNA binding"/>
    <property type="evidence" value="ECO:0007669"/>
    <property type="project" value="InterPro"/>
</dbReference>
<dbReference type="AlphaFoldDB" id="A0A183I906"/>
<feature type="domain" description="RING-type" evidence="4">
    <location>
        <begin position="50"/>
        <end position="90"/>
    </location>
</feature>
<keyword evidence="6" id="KW-1185">Reference proteome</keyword>
<evidence type="ECO:0000313" key="5">
    <source>
        <dbReference type="EMBL" id="VDO79572.1"/>
    </source>
</evidence>
<dbReference type="InterPro" id="IPR001841">
    <property type="entry name" value="Znf_RING"/>
</dbReference>
<dbReference type="InterPro" id="IPR047227">
    <property type="entry name" value="MEX3"/>
</dbReference>
<organism evidence="7">
    <name type="scientific">Soboliphyme baturini</name>
    <dbReference type="NCBI Taxonomy" id="241478"/>
    <lineage>
        <taxon>Eukaryota</taxon>
        <taxon>Metazoa</taxon>
        <taxon>Ecdysozoa</taxon>
        <taxon>Nematoda</taxon>
        <taxon>Enoplea</taxon>
        <taxon>Dorylaimia</taxon>
        <taxon>Dioctophymatida</taxon>
        <taxon>Dioctophymatoidea</taxon>
        <taxon>Soboliphymatidae</taxon>
        <taxon>Soboliphyme</taxon>
    </lineage>
</organism>
<evidence type="ECO:0000256" key="1">
    <source>
        <dbReference type="ARBA" id="ARBA00022771"/>
    </source>
</evidence>
<dbReference type="Pfam" id="PF13920">
    <property type="entry name" value="zf-C3HC4_3"/>
    <property type="match status" value="1"/>
</dbReference>
<name>A0A183I906_9BILA</name>
<proteinExistence type="predicted"/>
<sequence length="114" mass="12251">MLSVLDFDSEKTPTPMANGQLQGMVNTVTQQVVNFGRQSTQRYTFSSASCHVCQNSSVEASLMPCGHRCFCYVCATRLCQMPKPVCPICQGAITGAVRFSSSLSSNIVPAVHGL</sequence>
<reference evidence="5 6" key="2">
    <citation type="submission" date="2018-11" db="EMBL/GenBank/DDBJ databases">
        <authorList>
            <consortium name="Pathogen Informatics"/>
        </authorList>
    </citation>
    <scope>NUCLEOTIDE SEQUENCE [LARGE SCALE GENOMIC DNA]</scope>
</reference>
<dbReference type="SUPFAM" id="SSF57850">
    <property type="entry name" value="RING/U-box"/>
    <property type="match status" value="1"/>
</dbReference>